<proteinExistence type="predicted"/>
<dbReference type="Proteomes" id="UP000823922">
    <property type="component" value="Unassembled WGS sequence"/>
</dbReference>
<reference evidence="1" key="2">
    <citation type="submission" date="2021-04" db="EMBL/GenBank/DDBJ databases">
        <authorList>
            <person name="Gilroy R."/>
        </authorList>
    </citation>
    <scope>NUCLEOTIDE SEQUENCE</scope>
    <source>
        <strain evidence="1">ChiBcec1-1630</strain>
    </source>
</reference>
<reference evidence="1" key="1">
    <citation type="journal article" date="2021" name="PeerJ">
        <title>Extensive microbial diversity within the chicken gut microbiome revealed by metagenomics and culture.</title>
        <authorList>
            <person name="Gilroy R."/>
            <person name="Ravi A."/>
            <person name="Getino M."/>
            <person name="Pursley I."/>
            <person name="Horton D.L."/>
            <person name="Alikhan N.F."/>
            <person name="Baker D."/>
            <person name="Gharbi K."/>
            <person name="Hall N."/>
            <person name="Watson M."/>
            <person name="Adriaenssens E.M."/>
            <person name="Foster-Nyarko E."/>
            <person name="Jarju S."/>
            <person name="Secka A."/>
            <person name="Antonio M."/>
            <person name="Oren A."/>
            <person name="Chaudhuri R.R."/>
            <person name="La Ragione R."/>
            <person name="Hildebrand F."/>
            <person name="Pallen M.J."/>
        </authorList>
    </citation>
    <scope>NUCLEOTIDE SEQUENCE</scope>
    <source>
        <strain evidence="1">ChiBcec1-1630</strain>
    </source>
</reference>
<dbReference type="EMBL" id="DWVS01000283">
    <property type="protein sequence ID" value="HJC88545.1"/>
    <property type="molecule type" value="Genomic_DNA"/>
</dbReference>
<name>A0A9D2TTG9_9FIRM</name>
<protein>
    <submittedName>
        <fullName evidence="1">Uncharacterized protein</fullName>
    </submittedName>
</protein>
<accession>A0A9D2TTG9</accession>
<dbReference type="AlphaFoldDB" id="A0A9D2TTG9"/>
<evidence type="ECO:0000313" key="2">
    <source>
        <dbReference type="Proteomes" id="UP000823922"/>
    </source>
</evidence>
<organism evidence="1 2">
    <name type="scientific">Candidatus Eisenbergiella intestinigallinarum</name>
    <dbReference type="NCBI Taxonomy" id="2838549"/>
    <lineage>
        <taxon>Bacteria</taxon>
        <taxon>Bacillati</taxon>
        <taxon>Bacillota</taxon>
        <taxon>Clostridia</taxon>
        <taxon>Lachnospirales</taxon>
        <taxon>Lachnospiraceae</taxon>
        <taxon>Eisenbergiella</taxon>
    </lineage>
</organism>
<evidence type="ECO:0000313" key="1">
    <source>
        <dbReference type="EMBL" id="HJC88545.1"/>
    </source>
</evidence>
<feature type="non-terminal residue" evidence="1">
    <location>
        <position position="68"/>
    </location>
</feature>
<sequence length="68" mass="7598">MVLKPTNRDDKIQLSIKFCKPFGCRRIPRRMSILTFHSEALCLIPEQMQPKEQAGADEGSAVPAAQAK</sequence>
<gene>
    <name evidence="1" type="ORF">H9926_11085</name>
</gene>
<comment type="caution">
    <text evidence="1">The sequence shown here is derived from an EMBL/GenBank/DDBJ whole genome shotgun (WGS) entry which is preliminary data.</text>
</comment>